<evidence type="ECO:0000256" key="4">
    <source>
        <dbReference type="ARBA" id="ARBA00022801"/>
    </source>
</evidence>
<dbReference type="PROSITE" id="PS00135">
    <property type="entry name" value="TRYPSIN_SER"/>
    <property type="match status" value="1"/>
</dbReference>
<accession>A0A068F5B8</accession>
<feature type="signal peptide" evidence="10">
    <location>
        <begin position="1"/>
        <end position="21"/>
    </location>
</feature>
<dbReference type="EMBL" id="KJ512120">
    <property type="protein sequence ID" value="AID60343.1"/>
    <property type="molecule type" value="mRNA"/>
</dbReference>
<keyword evidence="5 8" id="KW-0720">Serine protease</keyword>
<sequence length="318" mass="35298">MGASVWCSVLIVASLVYCSGAKPASNEDQTNIVGGHIAKQGEIPYQVSLRSYSSYTYSRGHFCGGTILDKRHVVTAAHCAIHITNYTDYYVALGSNKLTNSKALKKFAISKVTYHTGFSYSTLSNDIAIIKLKKPIRFNKNIKPKKIATRVPKQDTKCIISGWGTWNYGDHVIHDELKAATVLISNMTQCRANYSDRVDPLTMICAGLVEGGVDSCQGDSGGPMICNGQLSGIVSWGRGCAFRYYPGVYTNAYHYRDWLKKHGVKVKEADENGSEEEENDAGEEEVEDDNEEEEMVEKDMLPAVMMRNIAEQYIPNKY</sequence>
<keyword evidence="6" id="KW-0865">Zymogen</keyword>
<dbReference type="Gene3D" id="2.40.10.10">
    <property type="entry name" value="Trypsin-like serine proteases"/>
    <property type="match status" value="1"/>
</dbReference>
<dbReference type="InterPro" id="IPR018114">
    <property type="entry name" value="TRYPSIN_HIS"/>
</dbReference>
<evidence type="ECO:0000256" key="8">
    <source>
        <dbReference type="RuleBase" id="RU363034"/>
    </source>
</evidence>
<evidence type="ECO:0000256" key="6">
    <source>
        <dbReference type="ARBA" id="ARBA00023145"/>
    </source>
</evidence>
<evidence type="ECO:0000256" key="3">
    <source>
        <dbReference type="ARBA" id="ARBA00022729"/>
    </source>
</evidence>
<dbReference type="InterPro" id="IPR033116">
    <property type="entry name" value="TRYPSIN_SER"/>
</dbReference>
<feature type="domain" description="Peptidase S1" evidence="11">
    <location>
        <begin position="32"/>
        <end position="264"/>
    </location>
</feature>
<dbReference type="AlphaFoldDB" id="A0A068F5B8"/>
<dbReference type="SUPFAM" id="SSF50494">
    <property type="entry name" value="Trypsin-like serine proteases"/>
    <property type="match status" value="1"/>
</dbReference>
<evidence type="ECO:0000256" key="10">
    <source>
        <dbReference type="SAM" id="SignalP"/>
    </source>
</evidence>
<dbReference type="GO" id="GO:0006508">
    <property type="term" value="P:proteolysis"/>
    <property type="evidence" value="ECO:0007669"/>
    <property type="project" value="UniProtKB-KW"/>
</dbReference>
<dbReference type="InterPro" id="IPR043504">
    <property type="entry name" value="Peptidase_S1_PA_chymotrypsin"/>
</dbReference>
<dbReference type="SMART" id="SM00020">
    <property type="entry name" value="Tryp_SPc"/>
    <property type="match status" value="1"/>
</dbReference>
<dbReference type="PANTHER" id="PTHR24252">
    <property type="entry name" value="ACROSIN-RELATED"/>
    <property type="match status" value="1"/>
</dbReference>
<feature type="compositionally biased region" description="Acidic residues" evidence="9">
    <location>
        <begin position="271"/>
        <end position="296"/>
    </location>
</feature>
<evidence type="ECO:0000256" key="2">
    <source>
        <dbReference type="ARBA" id="ARBA00022670"/>
    </source>
</evidence>
<name>A0A068F5B8_NILLU</name>
<keyword evidence="3 10" id="KW-0732">Signal</keyword>
<evidence type="ECO:0000256" key="1">
    <source>
        <dbReference type="ARBA" id="ARBA00007664"/>
    </source>
</evidence>
<evidence type="ECO:0000256" key="5">
    <source>
        <dbReference type="ARBA" id="ARBA00022825"/>
    </source>
</evidence>
<proteinExistence type="evidence at transcript level"/>
<evidence type="ECO:0000256" key="9">
    <source>
        <dbReference type="SAM" id="MobiDB-lite"/>
    </source>
</evidence>
<dbReference type="OrthoDB" id="6608430at2759"/>
<dbReference type="MEROPS" id="S01.A78"/>
<dbReference type="InterPro" id="IPR001314">
    <property type="entry name" value="Peptidase_S1A"/>
</dbReference>
<protein>
    <submittedName>
        <fullName evidence="12">Trypsin-9</fullName>
    </submittedName>
</protein>
<comment type="similarity">
    <text evidence="1">Belongs to the peptidase S1 family.</text>
</comment>
<feature type="region of interest" description="Disordered" evidence="9">
    <location>
        <begin position="269"/>
        <end position="301"/>
    </location>
</feature>
<keyword evidence="4 8" id="KW-0378">Hydrolase</keyword>
<dbReference type="FunFam" id="2.40.10.10:FF:000077">
    <property type="entry name" value="Predicted protein"/>
    <property type="match status" value="1"/>
</dbReference>
<dbReference type="PROSITE" id="PS50240">
    <property type="entry name" value="TRYPSIN_DOM"/>
    <property type="match status" value="1"/>
</dbReference>
<dbReference type="InterPro" id="IPR009003">
    <property type="entry name" value="Peptidase_S1_PA"/>
</dbReference>
<keyword evidence="7" id="KW-1015">Disulfide bond</keyword>
<dbReference type="PANTHER" id="PTHR24252:SF7">
    <property type="entry name" value="HYALIN"/>
    <property type="match status" value="1"/>
</dbReference>
<reference evidence="12" key="1">
    <citation type="journal article" date="2014" name="BMC Genomics">
        <title>Genomic insights into the serine protease gene family and expression profile analysis in the planthopper, Nilaparvata lugens.</title>
        <authorList>
            <person name="Bao Y.Y."/>
            <person name="Qin X."/>
            <person name="Yu B."/>
            <person name="Chen L.B."/>
            <person name="Wang Z.C."/>
            <person name="Zhang C.X."/>
        </authorList>
    </citation>
    <scope>NUCLEOTIDE SEQUENCE</scope>
</reference>
<dbReference type="Pfam" id="PF00089">
    <property type="entry name" value="Trypsin"/>
    <property type="match status" value="1"/>
</dbReference>
<keyword evidence="2 8" id="KW-0645">Protease</keyword>
<dbReference type="PROSITE" id="PS00134">
    <property type="entry name" value="TRYPSIN_HIS"/>
    <property type="match status" value="1"/>
</dbReference>
<dbReference type="CDD" id="cd00190">
    <property type="entry name" value="Tryp_SPc"/>
    <property type="match status" value="1"/>
</dbReference>
<evidence type="ECO:0000259" key="11">
    <source>
        <dbReference type="PROSITE" id="PS50240"/>
    </source>
</evidence>
<dbReference type="GO" id="GO:0004252">
    <property type="term" value="F:serine-type endopeptidase activity"/>
    <property type="evidence" value="ECO:0007669"/>
    <property type="project" value="InterPro"/>
</dbReference>
<dbReference type="InterPro" id="IPR001254">
    <property type="entry name" value="Trypsin_dom"/>
</dbReference>
<organism evidence="12">
    <name type="scientific">Nilaparvata lugens</name>
    <name type="common">Brown planthopper</name>
    <dbReference type="NCBI Taxonomy" id="108931"/>
    <lineage>
        <taxon>Eukaryota</taxon>
        <taxon>Metazoa</taxon>
        <taxon>Ecdysozoa</taxon>
        <taxon>Arthropoda</taxon>
        <taxon>Hexapoda</taxon>
        <taxon>Insecta</taxon>
        <taxon>Pterygota</taxon>
        <taxon>Neoptera</taxon>
        <taxon>Paraneoptera</taxon>
        <taxon>Hemiptera</taxon>
        <taxon>Auchenorrhyncha</taxon>
        <taxon>Fulgoroidea</taxon>
        <taxon>Delphacidae</taxon>
        <taxon>Delphacinae</taxon>
        <taxon>Nilaparvata</taxon>
    </lineage>
</organism>
<reference evidence="12" key="2">
    <citation type="submission" date="2014-02" db="EMBL/GenBank/DDBJ databases">
        <authorList>
            <person name="Bao Y.-Y."/>
            <person name="Zhang C.-X."/>
        </authorList>
    </citation>
    <scope>NUCLEOTIDE SEQUENCE</scope>
</reference>
<evidence type="ECO:0000313" key="12">
    <source>
        <dbReference type="EMBL" id="AID60343.1"/>
    </source>
</evidence>
<evidence type="ECO:0000256" key="7">
    <source>
        <dbReference type="ARBA" id="ARBA00023157"/>
    </source>
</evidence>
<dbReference type="PRINTS" id="PR00722">
    <property type="entry name" value="CHYMOTRYPSIN"/>
</dbReference>
<feature type="chain" id="PRO_5001650326" evidence="10">
    <location>
        <begin position="22"/>
        <end position="318"/>
    </location>
</feature>